<keyword evidence="1" id="KW-0472">Membrane</keyword>
<evidence type="ECO:0000256" key="1">
    <source>
        <dbReference type="SAM" id="Phobius"/>
    </source>
</evidence>
<proteinExistence type="predicted"/>
<dbReference type="Proteomes" id="UP000184035">
    <property type="component" value="Unassembled WGS sequence"/>
</dbReference>
<dbReference type="InterPro" id="IPR036680">
    <property type="entry name" value="SPOR-like_sf"/>
</dbReference>
<dbReference type="GO" id="GO:0042834">
    <property type="term" value="F:peptidoglycan binding"/>
    <property type="evidence" value="ECO:0007669"/>
    <property type="project" value="InterPro"/>
</dbReference>
<evidence type="ECO:0000313" key="3">
    <source>
        <dbReference type="Proteomes" id="UP000184035"/>
    </source>
</evidence>
<keyword evidence="3" id="KW-1185">Reference proteome</keyword>
<gene>
    <name evidence="2" type="ORF">SAMN05443638_10748</name>
</gene>
<dbReference type="STRING" id="1533.SAMN05443638_10748"/>
<reference evidence="2 3" key="1">
    <citation type="submission" date="2016-11" db="EMBL/GenBank/DDBJ databases">
        <authorList>
            <person name="Jaros S."/>
            <person name="Januszkiewicz K."/>
            <person name="Wedrychowicz H."/>
        </authorList>
    </citation>
    <scope>NUCLEOTIDE SEQUENCE [LARGE SCALE GENOMIC DNA]</scope>
    <source>
        <strain evidence="2 3">DSM 2631</strain>
    </source>
</reference>
<dbReference type="AlphaFoldDB" id="A0A1M4VBM9"/>
<accession>A0A1M4VBM9</accession>
<keyword evidence="1" id="KW-0812">Transmembrane</keyword>
<dbReference type="EMBL" id="FQVM01000007">
    <property type="protein sequence ID" value="SHE66270.1"/>
    <property type="molecule type" value="Genomic_DNA"/>
</dbReference>
<organism evidence="2 3">
    <name type="scientific">Clostridium fallax</name>
    <dbReference type="NCBI Taxonomy" id="1533"/>
    <lineage>
        <taxon>Bacteria</taxon>
        <taxon>Bacillati</taxon>
        <taxon>Bacillota</taxon>
        <taxon>Clostridia</taxon>
        <taxon>Eubacteriales</taxon>
        <taxon>Clostridiaceae</taxon>
        <taxon>Clostridium</taxon>
    </lineage>
</organism>
<name>A0A1M4VBM9_9CLOT</name>
<evidence type="ECO:0000313" key="2">
    <source>
        <dbReference type="EMBL" id="SHE66270.1"/>
    </source>
</evidence>
<evidence type="ECO:0008006" key="4">
    <source>
        <dbReference type="Google" id="ProtNLM"/>
    </source>
</evidence>
<keyword evidence="1" id="KW-1133">Transmembrane helix</keyword>
<feature type="transmembrane region" description="Helical" evidence="1">
    <location>
        <begin position="26"/>
        <end position="49"/>
    </location>
</feature>
<dbReference type="SUPFAM" id="SSF110997">
    <property type="entry name" value="Sporulation related repeat"/>
    <property type="match status" value="1"/>
</dbReference>
<sequence length="246" mass="27854">MWGDNMKYTRYDWKKKKNKGGDIGKVIIVFMSMILVAILVATVMGKFIFDKSLKNEPSKDTSNSILINENKDNGENISSQNSLSLAVVQCGVYSQEANANIQRDALREKYNSFSVQDGDKFRVGVFIGDKVKGEEVASKLESEGIKSMVTRYEIGKEDSGAAELAEIVNGYLQIVNKLQEEDVKSVKTEDFKKWTTSLEEPNSKEHIETIKDVKKEISELPEELNKENIEQTYKTIYKALSPFRVN</sequence>
<protein>
    <recommendedName>
        <fullName evidence="4">Sporulation related domain-containing protein</fullName>
    </recommendedName>
</protein>